<keyword evidence="3 10" id="KW-0328">Glycosyltransferase</keyword>
<proteinExistence type="predicted"/>
<dbReference type="OrthoDB" id="1814621at2"/>
<evidence type="ECO:0000256" key="6">
    <source>
        <dbReference type="ARBA" id="ARBA00022989"/>
    </source>
</evidence>
<feature type="transmembrane region" description="Helical" evidence="8">
    <location>
        <begin position="546"/>
        <end position="567"/>
    </location>
</feature>
<dbReference type="GO" id="GO:0006493">
    <property type="term" value="P:protein O-linked glycosylation"/>
    <property type="evidence" value="ECO:0007669"/>
    <property type="project" value="InterPro"/>
</dbReference>
<dbReference type="GO" id="GO:0000030">
    <property type="term" value="F:mannosyltransferase activity"/>
    <property type="evidence" value="ECO:0007669"/>
    <property type="project" value="InterPro"/>
</dbReference>
<dbReference type="GO" id="GO:0005886">
    <property type="term" value="C:plasma membrane"/>
    <property type="evidence" value="ECO:0007669"/>
    <property type="project" value="UniProtKB-SubCell"/>
</dbReference>
<feature type="transmembrane region" description="Helical" evidence="8">
    <location>
        <begin position="389"/>
        <end position="412"/>
    </location>
</feature>
<keyword evidence="2" id="KW-1003">Cell membrane</keyword>
<sequence length="822" mass="88761">MNRVLPTVFNGLAGLAALIGTGLVIHGLSLMAWPDAIPFSDTTLLMDSPLLRFLLLLLVAAVLVTTITLASRCKPLVAAAAVATLLALGTGLMGAFVVVAWFALASIVLGRGVLRVARAADTGPEASNILPLVLGAGLYGSIVSLLAHLPLNYPGVYAVGLALPLAFGWRSTAEILQRMAGSIVRIDQNPLQGKTLEMVIGVVLLVHVLAACLPELGYDALAMHLFIPGYLRGRHQWNFDVSTYVWAVMPMLGDWIFSIGYMLGGETAARLMNVGFIIATARLVTEMVRWAGGSESGGRWAALVFLSTPLTFTESSSLFIESAWGAFLIAGTFALLRACSSKGDPRDLRTAGLLLGYAAAAKAVTLTVLPVLGLALLVRWRRLTDKTVLLAVIQAMGAFLVVGGIPYLTAFLKTGNPVFPLFNAIFRSPYFPPENFAPPDVFAKGVRWDTLYAITFDTTRYLEGKVGTAGFHWLLLLIPACLLLLGSRSMRGLVIAFIAAASIVLTFQSTAYLRYVFPSFAMLAMVVGIGFSAVETRGIAVRAIVSTLLAAGAALNLLFFNAGAFYADFEPRAALSQAHRYDYLQQRIPIRNAVELVNRLNAGHTPVAVFSMPYTAGLEADGLYPNWYNLNFYEAIKNAASESALAEVLLAKAVDFVILDPAWDTPEKRRLIESVTDQVANFGGITVRSINSRYRFQKELLQHPGFDAAEGWTMQDGAKLDQGLIASVNAPAYQVVPVAPGRRYRNSVRAACAEQPTKGRLQVNWQDARSRFIRADIQLFDCSPEAAEHQMEVIAPDGAAFAVVYASGHTPIPVRFKQVSFR</sequence>
<evidence type="ECO:0000256" key="1">
    <source>
        <dbReference type="ARBA" id="ARBA00004651"/>
    </source>
</evidence>
<feature type="transmembrane region" description="Helical" evidence="8">
    <location>
        <begin position="318"/>
        <end position="336"/>
    </location>
</feature>
<protein>
    <submittedName>
        <fullName evidence="10">Dolichyl-phosphate-mannose-protein mannosyltransferase</fullName>
    </submittedName>
</protein>
<feature type="transmembrane region" description="Helical" evidence="8">
    <location>
        <begin position="155"/>
        <end position="176"/>
    </location>
</feature>
<comment type="subcellular location">
    <subcellularLocation>
        <location evidence="1">Cell membrane</location>
        <topology evidence="1">Multi-pass membrane protein</topology>
    </subcellularLocation>
</comment>
<name>A0A239CUI1_9BURK</name>
<keyword evidence="11" id="KW-1185">Reference proteome</keyword>
<evidence type="ECO:0000256" key="7">
    <source>
        <dbReference type="ARBA" id="ARBA00023136"/>
    </source>
</evidence>
<gene>
    <name evidence="10" type="ORF">SAMN06265795_101651</name>
</gene>
<dbReference type="PANTHER" id="PTHR33908:SF11">
    <property type="entry name" value="MEMBRANE PROTEIN"/>
    <property type="match status" value="1"/>
</dbReference>
<feature type="transmembrane region" description="Helical" evidence="8">
    <location>
        <begin position="356"/>
        <end position="377"/>
    </location>
</feature>
<evidence type="ECO:0000256" key="2">
    <source>
        <dbReference type="ARBA" id="ARBA00022475"/>
    </source>
</evidence>
<evidence type="ECO:0000313" key="11">
    <source>
        <dbReference type="Proteomes" id="UP000198284"/>
    </source>
</evidence>
<feature type="transmembrane region" description="Helical" evidence="8">
    <location>
        <begin position="53"/>
        <end position="70"/>
    </location>
</feature>
<evidence type="ECO:0000256" key="3">
    <source>
        <dbReference type="ARBA" id="ARBA00022676"/>
    </source>
</evidence>
<dbReference type="InterPro" id="IPR050297">
    <property type="entry name" value="LipidA_mod_glycosyltrf_83"/>
</dbReference>
<feature type="transmembrane region" description="Helical" evidence="8">
    <location>
        <begin position="466"/>
        <end position="485"/>
    </location>
</feature>
<dbReference type="InterPro" id="IPR003342">
    <property type="entry name" value="ArnT-like_N"/>
</dbReference>
<feature type="transmembrane region" description="Helical" evidence="8">
    <location>
        <begin position="76"/>
        <end position="109"/>
    </location>
</feature>
<feature type="transmembrane region" description="Helical" evidence="8">
    <location>
        <begin position="492"/>
        <end position="509"/>
    </location>
</feature>
<organism evidence="10 11">
    <name type="scientific">Noviherbaspirillum humi</name>
    <dbReference type="NCBI Taxonomy" id="1688639"/>
    <lineage>
        <taxon>Bacteria</taxon>
        <taxon>Pseudomonadati</taxon>
        <taxon>Pseudomonadota</taxon>
        <taxon>Betaproteobacteria</taxon>
        <taxon>Burkholderiales</taxon>
        <taxon>Oxalobacteraceae</taxon>
        <taxon>Noviherbaspirillum</taxon>
    </lineage>
</organism>
<dbReference type="EMBL" id="FZOT01000001">
    <property type="protein sequence ID" value="SNS23609.1"/>
    <property type="molecule type" value="Genomic_DNA"/>
</dbReference>
<dbReference type="GO" id="GO:0016763">
    <property type="term" value="F:pentosyltransferase activity"/>
    <property type="evidence" value="ECO:0007669"/>
    <property type="project" value="TreeGrafter"/>
</dbReference>
<evidence type="ECO:0000256" key="4">
    <source>
        <dbReference type="ARBA" id="ARBA00022679"/>
    </source>
</evidence>
<keyword evidence="5 8" id="KW-0812">Transmembrane</keyword>
<dbReference type="RefSeq" id="WP_089397820.1">
    <property type="nucleotide sequence ID" value="NZ_FZOT01000001.1"/>
</dbReference>
<dbReference type="AlphaFoldDB" id="A0A239CUI1"/>
<keyword evidence="6 8" id="KW-1133">Transmembrane helix</keyword>
<dbReference type="PANTHER" id="PTHR33908">
    <property type="entry name" value="MANNOSYLTRANSFERASE YKCB-RELATED"/>
    <property type="match status" value="1"/>
</dbReference>
<dbReference type="GO" id="GO:0009103">
    <property type="term" value="P:lipopolysaccharide biosynthetic process"/>
    <property type="evidence" value="ECO:0007669"/>
    <property type="project" value="UniProtKB-ARBA"/>
</dbReference>
<evidence type="ECO:0000259" key="9">
    <source>
        <dbReference type="Pfam" id="PF02366"/>
    </source>
</evidence>
<accession>A0A239CUI1</accession>
<dbReference type="Pfam" id="PF02366">
    <property type="entry name" value="PMT"/>
    <property type="match status" value="1"/>
</dbReference>
<evidence type="ECO:0000313" key="10">
    <source>
        <dbReference type="EMBL" id="SNS23609.1"/>
    </source>
</evidence>
<dbReference type="Proteomes" id="UP000198284">
    <property type="component" value="Unassembled WGS sequence"/>
</dbReference>
<feature type="transmembrane region" description="Helical" evidence="8">
    <location>
        <begin position="244"/>
        <end position="263"/>
    </location>
</feature>
<feature type="domain" description="ArnT-like N-terminal" evidence="9">
    <location>
        <begin position="265"/>
        <end position="406"/>
    </location>
</feature>
<keyword evidence="4 10" id="KW-0808">Transferase</keyword>
<feature type="transmembrane region" description="Helical" evidence="8">
    <location>
        <begin position="515"/>
        <end position="534"/>
    </location>
</feature>
<feature type="transmembrane region" description="Helical" evidence="8">
    <location>
        <begin position="196"/>
        <end position="216"/>
    </location>
</feature>
<reference evidence="10 11" key="1">
    <citation type="submission" date="2017-06" db="EMBL/GenBank/DDBJ databases">
        <authorList>
            <person name="Kim H.J."/>
            <person name="Triplett B.A."/>
        </authorList>
    </citation>
    <scope>NUCLEOTIDE SEQUENCE [LARGE SCALE GENOMIC DNA]</scope>
    <source>
        <strain evidence="10 11">U15</strain>
    </source>
</reference>
<keyword evidence="7 8" id="KW-0472">Membrane</keyword>
<evidence type="ECO:0000256" key="8">
    <source>
        <dbReference type="SAM" id="Phobius"/>
    </source>
</evidence>
<feature type="transmembrane region" description="Helical" evidence="8">
    <location>
        <begin position="12"/>
        <end position="33"/>
    </location>
</feature>
<evidence type="ECO:0000256" key="5">
    <source>
        <dbReference type="ARBA" id="ARBA00022692"/>
    </source>
</evidence>